<dbReference type="Pfam" id="PF09981">
    <property type="entry name" value="DUF2218"/>
    <property type="match status" value="1"/>
</dbReference>
<protein>
    <recommendedName>
        <fullName evidence="3">DUF2218 domain-containing protein</fullName>
    </recommendedName>
</protein>
<sequence length="115" mass="12715">MTSASTARVATQRPTRYGRQLASHFSRNLKTDWDEAEGRGHLSFEGELPGEVSMIAGDAVLLLYLEAAPEHVEQLELVIARHLVHFGARDELKVSWRREGGVAGLVYTSADLPED</sequence>
<dbReference type="Gene3D" id="3.30.310.50">
    <property type="entry name" value="Alpha-D-phosphohexomutase, C-terminal domain"/>
    <property type="match status" value="1"/>
</dbReference>
<dbReference type="AlphaFoldDB" id="A0A6B8WKL2"/>
<gene>
    <name evidence="1" type="ORF">COCCU_05110</name>
</gene>
<accession>A0A6B8WKL2</accession>
<reference evidence="1 2" key="1">
    <citation type="submission" date="2019-11" db="EMBL/GenBank/DDBJ databases">
        <title>Complete genome sequence of Corynebacterium kalinowskii 1959, a novel Corynebacterium species isolated from soil of a small paddock in Vilsendorf, Germany.</title>
        <authorList>
            <person name="Schaffert L."/>
            <person name="Ruwe M."/>
            <person name="Milse J."/>
            <person name="Hanuschka K."/>
            <person name="Ortseifen V."/>
            <person name="Droste J."/>
            <person name="Brandt D."/>
            <person name="Schlueter L."/>
            <person name="Kutter Y."/>
            <person name="Vinke S."/>
            <person name="Viehoefer P."/>
            <person name="Jacob L."/>
            <person name="Luebke N.-C."/>
            <person name="Schulte-Berndt E."/>
            <person name="Hain C."/>
            <person name="Linder M."/>
            <person name="Schmidt P."/>
            <person name="Wollenschlaeger L."/>
            <person name="Luttermann T."/>
            <person name="Thieme E."/>
            <person name="Hassa J."/>
            <person name="Haak M."/>
            <person name="Wittchen M."/>
            <person name="Mentz A."/>
            <person name="Persicke M."/>
            <person name="Busche T."/>
            <person name="Ruckert C."/>
        </authorList>
    </citation>
    <scope>NUCLEOTIDE SEQUENCE [LARGE SCALE GENOMIC DNA]</scope>
    <source>
        <strain evidence="1 2">2039</strain>
    </source>
</reference>
<keyword evidence="2" id="KW-1185">Reference proteome</keyword>
<evidence type="ECO:0000313" key="1">
    <source>
        <dbReference type="EMBL" id="QGU06968.1"/>
    </source>
</evidence>
<dbReference type="KEGG" id="cok:COCCU_05110"/>
<dbReference type="RefSeq" id="WP_156230523.1">
    <property type="nucleotide sequence ID" value="NZ_CP046455.1"/>
</dbReference>
<evidence type="ECO:0000313" key="2">
    <source>
        <dbReference type="Proteomes" id="UP000424462"/>
    </source>
</evidence>
<proteinExistence type="predicted"/>
<dbReference type="EMBL" id="CP046455">
    <property type="protein sequence ID" value="QGU06968.1"/>
    <property type="molecule type" value="Genomic_DNA"/>
</dbReference>
<organism evidence="1 2">
    <name type="scientific">Corynebacterium occultum</name>
    <dbReference type="NCBI Taxonomy" id="2675219"/>
    <lineage>
        <taxon>Bacteria</taxon>
        <taxon>Bacillati</taxon>
        <taxon>Actinomycetota</taxon>
        <taxon>Actinomycetes</taxon>
        <taxon>Mycobacteriales</taxon>
        <taxon>Corynebacteriaceae</taxon>
        <taxon>Corynebacterium</taxon>
    </lineage>
</organism>
<dbReference type="Proteomes" id="UP000424462">
    <property type="component" value="Chromosome"/>
</dbReference>
<evidence type="ECO:0008006" key="3">
    <source>
        <dbReference type="Google" id="ProtNLM"/>
    </source>
</evidence>
<name>A0A6B8WKL2_9CORY</name>
<dbReference type="InterPro" id="IPR014543">
    <property type="entry name" value="UCP028291"/>
</dbReference>